<proteinExistence type="predicted"/>
<organism evidence="1 2">
    <name type="scientific">Sphaerodactylus townsendi</name>
    <dbReference type="NCBI Taxonomy" id="933632"/>
    <lineage>
        <taxon>Eukaryota</taxon>
        <taxon>Metazoa</taxon>
        <taxon>Chordata</taxon>
        <taxon>Craniata</taxon>
        <taxon>Vertebrata</taxon>
        <taxon>Euteleostomi</taxon>
        <taxon>Lepidosauria</taxon>
        <taxon>Squamata</taxon>
        <taxon>Bifurcata</taxon>
        <taxon>Gekkota</taxon>
        <taxon>Sphaerodactylidae</taxon>
        <taxon>Sphaerodactylus</taxon>
    </lineage>
</organism>
<gene>
    <name evidence="1" type="ORF">K3G42_016956</name>
</gene>
<evidence type="ECO:0000313" key="1">
    <source>
        <dbReference type="EMBL" id="KAH7998444.1"/>
    </source>
</evidence>
<keyword evidence="2" id="KW-1185">Reference proteome</keyword>
<accession>A0ACB8EZV8</accession>
<dbReference type="Proteomes" id="UP000827872">
    <property type="component" value="Linkage Group LG12"/>
</dbReference>
<comment type="caution">
    <text evidence="1">The sequence shown here is derived from an EMBL/GenBank/DDBJ whole genome shotgun (WGS) entry which is preliminary data.</text>
</comment>
<sequence length="70" mass="7581">MVSQNLEWGALGQRILRVLDPVEEGLALDHRTPASTLLDSAAGEAEEKPSHFILLAGSDSLQNQPLRPGY</sequence>
<dbReference type="EMBL" id="CM037625">
    <property type="protein sequence ID" value="KAH7998444.1"/>
    <property type="molecule type" value="Genomic_DNA"/>
</dbReference>
<reference evidence="1" key="1">
    <citation type="submission" date="2021-08" db="EMBL/GenBank/DDBJ databases">
        <title>The first chromosome-level gecko genome reveals the dynamic sex chromosomes of Neotropical dwarf geckos (Sphaerodactylidae: Sphaerodactylus).</title>
        <authorList>
            <person name="Pinto B.J."/>
            <person name="Keating S.E."/>
            <person name="Gamble T."/>
        </authorList>
    </citation>
    <scope>NUCLEOTIDE SEQUENCE</scope>
    <source>
        <strain evidence="1">TG3544</strain>
    </source>
</reference>
<protein>
    <submittedName>
        <fullName evidence="1">Uncharacterized protein</fullName>
    </submittedName>
</protein>
<name>A0ACB8EZV8_9SAUR</name>
<evidence type="ECO:0000313" key="2">
    <source>
        <dbReference type="Proteomes" id="UP000827872"/>
    </source>
</evidence>